<organism evidence="2 3">
    <name type="scientific">Suillus subaureus</name>
    <dbReference type="NCBI Taxonomy" id="48587"/>
    <lineage>
        <taxon>Eukaryota</taxon>
        <taxon>Fungi</taxon>
        <taxon>Dikarya</taxon>
        <taxon>Basidiomycota</taxon>
        <taxon>Agaricomycotina</taxon>
        <taxon>Agaricomycetes</taxon>
        <taxon>Agaricomycetidae</taxon>
        <taxon>Boletales</taxon>
        <taxon>Suillineae</taxon>
        <taxon>Suillaceae</taxon>
        <taxon>Suillus</taxon>
    </lineage>
</organism>
<dbReference type="RefSeq" id="XP_041191106.1">
    <property type="nucleotide sequence ID" value="XM_041343155.1"/>
</dbReference>
<dbReference type="Proteomes" id="UP000807769">
    <property type="component" value="Unassembled WGS sequence"/>
</dbReference>
<feature type="region of interest" description="Disordered" evidence="1">
    <location>
        <begin position="683"/>
        <end position="717"/>
    </location>
</feature>
<dbReference type="EMBL" id="JABBWG010000024">
    <property type="protein sequence ID" value="KAG1813232.1"/>
    <property type="molecule type" value="Genomic_DNA"/>
</dbReference>
<feature type="compositionally biased region" description="Basic and acidic residues" evidence="1">
    <location>
        <begin position="684"/>
        <end position="697"/>
    </location>
</feature>
<evidence type="ECO:0000313" key="2">
    <source>
        <dbReference type="EMBL" id="KAG1813232.1"/>
    </source>
</evidence>
<gene>
    <name evidence="2" type="ORF">BJ212DRAFT_419850</name>
</gene>
<feature type="region of interest" description="Disordered" evidence="1">
    <location>
        <begin position="505"/>
        <end position="566"/>
    </location>
</feature>
<proteinExistence type="predicted"/>
<name>A0A9P7JBE3_9AGAM</name>
<feature type="region of interest" description="Disordered" evidence="1">
    <location>
        <begin position="433"/>
        <end position="461"/>
    </location>
</feature>
<feature type="region of interest" description="Disordered" evidence="1">
    <location>
        <begin position="980"/>
        <end position="1004"/>
    </location>
</feature>
<feature type="compositionally biased region" description="Polar residues" evidence="1">
    <location>
        <begin position="50"/>
        <end position="65"/>
    </location>
</feature>
<feature type="compositionally biased region" description="Polar residues" evidence="1">
    <location>
        <begin position="699"/>
        <end position="708"/>
    </location>
</feature>
<feature type="compositionally biased region" description="Low complexity" evidence="1">
    <location>
        <begin position="449"/>
        <end position="461"/>
    </location>
</feature>
<accession>A0A9P7JBE3</accession>
<dbReference type="AlphaFoldDB" id="A0A9P7JBE3"/>
<reference evidence="2" key="1">
    <citation type="journal article" date="2020" name="New Phytol.">
        <title>Comparative genomics reveals dynamic genome evolution in host specialist ectomycorrhizal fungi.</title>
        <authorList>
            <person name="Lofgren L.A."/>
            <person name="Nguyen N.H."/>
            <person name="Vilgalys R."/>
            <person name="Ruytinx J."/>
            <person name="Liao H.L."/>
            <person name="Branco S."/>
            <person name="Kuo A."/>
            <person name="LaButti K."/>
            <person name="Lipzen A."/>
            <person name="Andreopoulos W."/>
            <person name="Pangilinan J."/>
            <person name="Riley R."/>
            <person name="Hundley H."/>
            <person name="Na H."/>
            <person name="Barry K."/>
            <person name="Grigoriev I.V."/>
            <person name="Stajich J.E."/>
            <person name="Kennedy P.G."/>
        </authorList>
    </citation>
    <scope>NUCLEOTIDE SEQUENCE</scope>
    <source>
        <strain evidence="2">MN1</strain>
    </source>
</reference>
<feature type="region of interest" description="Disordered" evidence="1">
    <location>
        <begin position="46"/>
        <end position="80"/>
    </location>
</feature>
<feature type="region of interest" description="Disordered" evidence="1">
    <location>
        <begin position="92"/>
        <end position="134"/>
    </location>
</feature>
<evidence type="ECO:0000313" key="3">
    <source>
        <dbReference type="Proteomes" id="UP000807769"/>
    </source>
</evidence>
<dbReference type="GeneID" id="64637171"/>
<protein>
    <submittedName>
        <fullName evidence="2">Uncharacterized protein</fullName>
    </submittedName>
</protein>
<dbReference type="OrthoDB" id="354769at2759"/>
<keyword evidence="3" id="KW-1185">Reference proteome</keyword>
<feature type="region of interest" description="Disordered" evidence="1">
    <location>
        <begin position="882"/>
        <end position="911"/>
    </location>
</feature>
<evidence type="ECO:0000256" key="1">
    <source>
        <dbReference type="SAM" id="MobiDB-lite"/>
    </source>
</evidence>
<comment type="caution">
    <text evidence="2">The sequence shown here is derived from an EMBL/GenBank/DDBJ whole genome shotgun (WGS) entry which is preliminary data.</text>
</comment>
<sequence>MSNVMSYTTRKDSASSINVVLPFSAATSLKISPNLEALLQHDELPHGVSGSPTSPYHSISHSSGFAVSLAPPPPRNTANKVVNHENRVKKIRRKKSNVRSDSWPDALPAMNSPIVGHSGPASSRSATPNPYIKPTPVVPTINTFDDREAGPISLLSLQNGHANSTETIVSLAHKSEPDVYRVHTSDSPVHLTTSCRSSPTLHKVEKIFTKGRESLSILTSAAIPSSIKPKQDNHVDFRPHRTELAESSAYQSSLSVPQVRQTRGSGYRAMSHQLSAFGDAETASISNASLRTTETRQFSPVQTKSLFSTGTDMSVNSPSVSSTRSLSPKFGYSPSAAVIFSNSSSTYHASSLPHLPPISPIEMPLLPSVQKRASNDQQSFIDFFSPSSPVSQHMQDDPSIISARRPSAPAILPSSIYSSTSCNSSSNDLPSMVFAPASPTSAANEAPDSPQHSRPSSSASSYSDVSAMIFAPTSPTSGPYLSPISYRPSSPCSSATSLATLEFAPPSPAFPGPDTKDTLKPPIPTTPKPPFERRGRKARFQKRSFSSSPQPPLRLKVPLPPTTNTLDANERADLIRRNRKLAQLLGQTPAVEMAASEVEESRLFKILPQPPFSAFLGSAKQKQKHHRHAMSVSVAVKTPGFKSGPSSSWQVIDYPSTQSGRRYSTPYTPRSFTFYLDDSSELPATRDHHGSHRHWDPQHQYSSPTSFIDLSDEDNSHDASDAISIEMPNTANGRRIFHHSSSTPSVVETFTPEEQAEAERRRKRDKLAKLHRFLGSRVPTDLVVGHIAGPSLPPSSMTVDGRDMWLYRRRSGSSAPSFEPVKTELDDEEKALNVRRAQKMEKLFGIPPPQTLYHTRQAPATVVRSQPASPVASLMTPTYTPANVPGFSRRNPNQSAYTKGKKVHRPGTSDSTTFLLPLKTCSSPEPVQTSGYQDALAQSSVYMNYQHSIASLTDIIDRDDRASLAELHRFLHGDVVDSPTEEQPLLESHRMSGSSHSFKSERRLSLPTRTSMASLITTEIPMPSPRGSSDFQLRRRRAAKLTHFFGVDYRELIHDILESIEKGVEEERKRGTLRPEEVESLLHKLHDLRTRQDGFL</sequence>